<keyword evidence="2" id="KW-0732">Signal</keyword>
<feature type="coiled-coil region" evidence="1">
    <location>
        <begin position="38"/>
        <end position="145"/>
    </location>
</feature>
<name>A0A177NKG2_9GAMM</name>
<sequence length="219" mass="23712">MKRHHIGGRLPAALLLALAVSATVSAAPREAGKDSGAVLKLQGMVKSLTAERDAAKAEVAKLSEQVQQLEQLKKDHAAAVAAKEQLGSELSAQRNAAGEVRERLEKTNVRLQEAFEKNREANQAKAELAAQLAALKGKQQATEQQLNVCGDHNLKLYQAGKELLQRYQNKGALSGLLEQEALLQFNSVEMENIVQEYEDKLRAGKLAEQSAAETGNPVQ</sequence>
<proteinExistence type="predicted"/>
<keyword evidence="1" id="KW-0175">Coiled coil</keyword>
<dbReference type="Proteomes" id="UP000077857">
    <property type="component" value="Unassembled WGS sequence"/>
</dbReference>
<dbReference type="OrthoDB" id="5573924at2"/>
<organism evidence="3 4">
    <name type="scientific">Methylomonas koyamae</name>
    <dbReference type="NCBI Taxonomy" id="702114"/>
    <lineage>
        <taxon>Bacteria</taxon>
        <taxon>Pseudomonadati</taxon>
        <taxon>Pseudomonadota</taxon>
        <taxon>Gammaproteobacteria</taxon>
        <taxon>Methylococcales</taxon>
        <taxon>Methylococcaceae</taxon>
        <taxon>Methylomonas</taxon>
    </lineage>
</organism>
<reference evidence="3 4" key="1">
    <citation type="submission" date="2016-03" db="EMBL/GenBank/DDBJ databases">
        <authorList>
            <person name="Ploux O."/>
        </authorList>
    </citation>
    <scope>NUCLEOTIDE SEQUENCE [LARGE SCALE GENOMIC DNA]</scope>
    <source>
        <strain evidence="3 4">R-45378</strain>
    </source>
</reference>
<comment type="caution">
    <text evidence="3">The sequence shown here is derived from an EMBL/GenBank/DDBJ whole genome shotgun (WGS) entry which is preliminary data.</text>
</comment>
<dbReference type="RefSeq" id="WP_064040052.1">
    <property type="nucleotide sequence ID" value="NZ_LUUJ01000062.1"/>
</dbReference>
<evidence type="ECO:0008006" key="5">
    <source>
        <dbReference type="Google" id="ProtNLM"/>
    </source>
</evidence>
<dbReference type="AlphaFoldDB" id="A0A177NKG2"/>
<feature type="signal peptide" evidence="2">
    <location>
        <begin position="1"/>
        <end position="26"/>
    </location>
</feature>
<feature type="chain" id="PRO_5008069246" description="DNA repair protein" evidence="2">
    <location>
        <begin position="27"/>
        <end position="219"/>
    </location>
</feature>
<evidence type="ECO:0000256" key="1">
    <source>
        <dbReference type="SAM" id="Coils"/>
    </source>
</evidence>
<dbReference type="EMBL" id="LUUJ01000062">
    <property type="protein sequence ID" value="OAI18054.1"/>
    <property type="molecule type" value="Genomic_DNA"/>
</dbReference>
<evidence type="ECO:0000256" key="2">
    <source>
        <dbReference type="SAM" id="SignalP"/>
    </source>
</evidence>
<evidence type="ECO:0000313" key="3">
    <source>
        <dbReference type="EMBL" id="OAI18054.1"/>
    </source>
</evidence>
<gene>
    <name evidence="3" type="ORF">A1507_09915</name>
</gene>
<evidence type="ECO:0000313" key="4">
    <source>
        <dbReference type="Proteomes" id="UP000077857"/>
    </source>
</evidence>
<accession>A0A177NKG2</accession>
<protein>
    <recommendedName>
        <fullName evidence="5">DNA repair protein</fullName>
    </recommendedName>
</protein>